<dbReference type="HOGENOM" id="CLU_737082_0_0_7"/>
<protein>
    <submittedName>
        <fullName evidence="1">Methyltransferase</fullName>
    </submittedName>
</protein>
<proteinExistence type="predicted"/>
<dbReference type="AlphaFoldDB" id="A0A0A8H7W0"/>
<dbReference type="Proteomes" id="UP000031135">
    <property type="component" value="Chromosome"/>
</dbReference>
<dbReference type="SUPFAM" id="SSF53335">
    <property type="entry name" value="S-adenosyl-L-methionine-dependent methyltransferases"/>
    <property type="match status" value="1"/>
</dbReference>
<keyword evidence="1" id="KW-0489">Methyltransferase</keyword>
<dbReference type="InterPro" id="IPR029063">
    <property type="entry name" value="SAM-dependent_MTases_sf"/>
</dbReference>
<keyword evidence="1" id="KW-0808">Transferase</keyword>
<sequence>MKQIERGQCPITGSENIEILSSRKFPLSCGCTTDTSENDLIYEEEFSICKDSGVLFLNKLIPLDVLYKNGHYAGSVGKIWEEHHEAFANFIFQVKPRNVLEIGGGHGKLAQNFLKLQKVNWTIVEPDTKNKFNNVNYIDGFFDKSICEDKQYDVIVHSHTFEHIYNPNKFLSDISNSLSENRYMVFSLPNMQKWLENKFSNCLFFEHTIFLNEKLIDYLLCKNKFKIIAKKYFKEHSIFYLVKKDEKQLDIELVNDYKQNKKLFLDMKEYYQNKVERLNQLTKETVRDIYLFGAHLFSQNLIYSGLDISKVVNILDNDPNKQEKRLYGTCLYIKSPQILKNKNNVLVILNAGVYNDEIKDSILNDINSNVEVIMC</sequence>
<dbReference type="CDD" id="cd02440">
    <property type="entry name" value="AdoMet_MTases"/>
    <property type="match status" value="1"/>
</dbReference>
<reference evidence="1 2" key="1">
    <citation type="journal article" date="2014" name="Genome Biol. Evol.">
        <title>Comparative Genomics of the Campylobacter lari Group.</title>
        <authorList>
            <person name="Miller W.G."/>
            <person name="Yee E."/>
            <person name="Chapman M.H."/>
            <person name="Smith T.P."/>
            <person name="Bono J.L."/>
            <person name="Huynh S."/>
            <person name="Parker C.T."/>
            <person name="Vandamme P."/>
            <person name="Luong K."/>
            <person name="Korlach J."/>
        </authorList>
    </citation>
    <scope>NUCLEOTIDE SEQUENCE [LARGE SCALE GENOMIC DNA]</scope>
    <source>
        <strain evidence="1 2">LMG 24374</strain>
    </source>
</reference>
<dbReference type="Gene3D" id="3.40.50.720">
    <property type="entry name" value="NAD(P)-binding Rossmann-like Domain"/>
    <property type="match status" value="1"/>
</dbReference>
<evidence type="ECO:0000313" key="2">
    <source>
        <dbReference type="Proteomes" id="UP000031135"/>
    </source>
</evidence>
<organism evidence="1 2">
    <name type="scientific">Campylobacter subantarcticus LMG 24374</name>
    <dbReference type="NCBI Taxonomy" id="1388751"/>
    <lineage>
        <taxon>Bacteria</taxon>
        <taxon>Pseudomonadati</taxon>
        <taxon>Campylobacterota</taxon>
        <taxon>Epsilonproteobacteria</taxon>
        <taxon>Campylobacterales</taxon>
        <taxon>Campylobacteraceae</taxon>
        <taxon>Campylobacter</taxon>
    </lineage>
</organism>
<dbReference type="OrthoDB" id="9788272at2"/>
<dbReference type="Pfam" id="PF13489">
    <property type="entry name" value="Methyltransf_23"/>
    <property type="match status" value="1"/>
</dbReference>
<dbReference type="Gene3D" id="3.40.50.150">
    <property type="entry name" value="Vaccinia Virus protein VP39"/>
    <property type="match status" value="1"/>
</dbReference>
<evidence type="ECO:0000313" key="1">
    <source>
        <dbReference type="EMBL" id="AJC90228.1"/>
    </source>
</evidence>
<accession>A0A0A8H7W0</accession>
<dbReference type="KEGG" id="csm:CSUB8521_0340"/>
<dbReference type="RefSeq" id="WP_039662827.1">
    <property type="nucleotide sequence ID" value="NZ_CP007772.1"/>
</dbReference>
<dbReference type="GO" id="GO:0008168">
    <property type="term" value="F:methyltransferase activity"/>
    <property type="evidence" value="ECO:0007669"/>
    <property type="project" value="UniProtKB-KW"/>
</dbReference>
<gene>
    <name evidence="1" type="ORF">CSUB8521_0340</name>
</gene>
<dbReference type="GO" id="GO:0032259">
    <property type="term" value="P:methylation"/>
    <property type="evidence" value="ECO:0007669"/>
    <property type="project" value="UniProtKB-KW"/>
</dbReference>
<dbReference type="EMBL" id="CP007772">
    <property type="protein sequence ID" value="AJC90228.1"/>
    <property type="molecule type" value="Genomic_DNA"/>
</dbReference>
<name>A0A0A8H7W0_9BACT</name>